<dbReference type="InterPro" id="IPR001584">
    <property type="entry name" value="Integrase_cat-core"/>
</dbReference>
<name>A0A2N9HJW3_FAGSY</name>
<dbReference type="PANTHER" id="PTHR42648">
    <property type="entry name" value="TRANSPOSASE, PUTATIVE-RELATED"/>
    <property type="match status" value="1"/>
</dbReference>
<dbReference type="CDD" id="cd09272">
    <property type="entry name" value="RNase_HI_RT_Ty1"/>
    <property type="match status" value="1"/>
</dbReference>
<dbReference type="InterPro" id="IPR039537">
    <property type="entry name" value="Retrotran_Ty1/copia-like"/>
</dbReference>
<keyword evidence="4" id="KW-0378">Hydrolase</keyword>
<gene>
    <name evidence="7" type="ORF">FSB_LOCUS39801</name>
</gene>
<evidence type="ECO:0000313" key="7">
    <source>
        <dbReference type="EMBL" id="SPD11919.1"/>
    </source>
</evidence>
<accession>A0A2N9HJW3</accession>
<dbReference type="GO" id="GO:0006508">
    <property type="term" value="P:proteolysis"/>
    <property type="evidence" value="ECO:0007669"/>
    <property type="project" value="UniProtKB-KW"/>
</dbReference>
<dbReference type="GO" id="GO:0015074">
    <property type="term" value="P:DNA integration"/>
    <property type="evidence" value="ECO:0007669"/>
    <property type="project" value="InterPro"/>
</dbReference>
<dbReference type="GO" id="GO:0003676">
    <property type="term" value="F:nucleic acid binding"/>
    <property type="evidence" value="ECO:0007669"/>
    <property type="project" value="InterPro"/>
</dbReference>
<keyword evidence="3" id="KW-0064">Aspartyl protease</keyword>
<keyword evidence="1" id="KW-0645">Protease</keyword>
<evidence type="ECO:0000256" key="2">
    <source>
        <dbReference type="ARBA" id="ARBA00022723"/>
    </source>
</evidence>
<dbReference type="InterPro" id="IPR036397">
    <property type="entry name" value="RNaseH_sf"/>
</dbReference>
<dbReference type="Pfam" id="PF13976">
    <property type="entry name" value="gag_pre-integrs"/>
    <property type="match status" value="1"/>
</dbReference>
<dbReference type="InterPro" id="IPR025724">
    <property type="entry name" value="GAG-pre-integrase_dom"/>
</dbReference>
<dbReference type="EMBL" id="OIVN01003535">
    <property type="protein sequence ID" value="SPD11919.1"/>
    <property type="molecule type" value="Genomic_DNA"/>
</dbReference>
<evidence type="ECO:0000256" key="5">
    <source>
        <dbReference type="SAM" id="MobiDB-lite"/>
    </source>
</evidence>
<dbReference type="SUPFAM" id="SSF56672">
    <property type="entry name" value="DNA/RNA polymerases"/>
    <property type="match status" value="1"/>
</dbReference>
<dbReference type="PROSITE" id="PS50994">
    <property type="entry name" value="INTEGRASE"/>
    <property type="match status" value="1"/>
</dbReference>
<dbReference type="InterPro" id="IPR013103">
    <property type="entry name" value="RVT_2"/>
</dbReference>
<dbReference type="Pfam" id="PF07727">
    <property type="entry name" value="RVT_2"/>
    <property type="match status" value="1"/>
</dbReference>
<dbReference type="GO" id="GO:0046872">
    <property type="term" value="F:metal ion binding"/>
    <property type="evidence" value="ECO:0007669"/>
    <property type="project" value="UniProtKB-KW"/>
</dbReference>
<feature type="domain" description="Integrase catalytic" evidence="6">
    <location>
        <begin position="395"/>
        <end position="559"/>
    </location>
</feature>
<dbReference type="Pfam" id="PF14244">
    <property type="entry name" value="Retrotran_gag_3"/>
    <property type="match status" value="1"/>
</dbReference>
<dbReference type="Gene3D" id="3.30.420.10">
    <property type="entry name" value="Ribonuclease H-like superfamily/Ribonuclease H"/>
    <property type="match status" value="1"/>
</dbReference>
<evidence type="ECO:0000259" key="6">
    <source>
        <dbReference type="PROSITE" id="PS50994"/>
    </source>
</evidence>
<feature type="region of interest" description="Disordered" evidence="5">
    <location>
        <begin position="1188"/>
        <end position="1229"/>
    </location>
</feature>
<dbReference type="InterPro" id="IPR012337">
    <property type="entry name" value="RNaseH-like_sf"/>
</dbReference>
<proteinExistence type="predicted"/>
<dbReference type="PANTHER" id="PTHR42648:SF26">
    <property type="entry name" value="INTEGRASE CATALYTIC DOMAIN-CONTAINING PROTEIN"/>
    <property type="match status" value="1"/>
</dbReference>
<dbReference type="InterPro" id="IPR054722">
    <property type="entry name" value="PolX-like_BBD"/>
</dbReference>
<keyword evidence="2" id="KW-0479">Metal-binding</keyword>
<dbReference type="SUPFAM" id="SSF53098">
    <property type="entry name" value="Ribonuclease H-like"/>
    <property type="match status" value="1"/>
</dbReference>
<evidence type="ECO:0000256" key="4">
    <source>
        <dbReference type="ARBA" id="ARBA00022801"/>
    </source>
</evidence>
<sequence length="1229" mass="136008">MSDFSVTSSPTIVSSVAALINNLPHLVTVKLNHDNYLLWKAQIIPYLRGQKVFGYIDGSIPQPPQTIPAASSTSTAPISVPNPDFLLWKFKSLSDNLTATGQPLNDFEQHSFLLAGLGTDFNSIVASLSTKSKPMSIEDLYSHLHIHEQHLEHHNFVVPEPIFPSTNIATRGHVALACYNRFNHAYQREMSSPIQAYMATPSSSNDINWYPDTGATHLITSDLSNLNIHSEEYTGPDQVHVGNGQGLPITHLGSSSLSYPSSSFYLKNVFHVPQITKNLLSISKFTSDNGVYFEFHPNFFCVKDPASGNILLKGKHEHGLYSLPPPVSSSPAAFMGIRTTLDGWHSRLGHPSLRIVRQVVSKNNLAVLQSSPGSVCHACQLGKSHRLPFCLSPSVSTSPLELIFSDVWGPSPFLSVNGNKYYVCFVDDFSKFTWLYPITAKSDVFAIFQKFKLHVERFFDTKIKAFQSDWGGEFQKLNPFLAQCGISHRLPCPHTHQQNESVERKHRHIVETGLTLLANASMPLKFWDEAFTTTCFLINRLPSPLLHNKSPFEILFHQTPDYAFLKVFCCACWPHLRPYNQHKLDFRSKHQCLHVPSGRLYISRNVVFDESRFPFAIPSPPASSSLPVSLPPSLLIPSCSPSPVAVVSFPSPSSPTVSPLASPSSVSFSPNPCPIPSSTALCPVSSSGSVHPMATRSKHHIHKPKALPPGFISKPPPKAFVTETGTCDIEPTCFTMASKSPEWHQAMNIEFTALMKNGTLTLVPSRPTMNLVGCKWGFRIKRKPDGSIVVKPTTIRVVLSITVSANWSIRQLDVQNAFLHGTLEEDVYMVQPPGFTHPSFPDHVCHLHKALYGLKQAPRAWFSRLTTKLLELGFVGSKADTSLYILATGSTLIYFLIYVDDIIVIGPDSQSILCLICSLQKEFALKDLGPLHYFLGVEAFPDPQGLFLSQRKYILDLLRKANMVDAKPLSSPMSTATHLSQFDGAAFSNPTLYRSIVGSLQYLSLTRPDVSFAVNKSSSTLHAFSDSNWAGCPDDHRSTGSYCVFLGSNLLSWSSRKQPTVSRSSTEAEYCAIANATAEVTWIQSLLRELGIFLCSSPRLWCDNIGATYLAVNPVFHARTKHIEIDLHFVREKVSSGCLSVRFLSTKDQLADIFTKPLPSPRFALLRDTLNVASLLLRLRGAIETLSDKHQQLSKTQSPESKPTELIQNNSNNSDRSLSNNLNSISSNS</sequence>
<dbReference type="AlphaFoldDB" id="A0A2N9HJW3"/>
<evidence type="ECO:0000256" key="3">
    <source>
        <dbReference type="ARBA" id="ARBA00022750"/>
    </source>
</evidence>
<evidence type="ECO:0000256" key="1">
    <source>
        <dbReference type="ARBA" id="ARBA00022670"/>
    </source>
</evidence>
<organism evidence="7">
    <name type="scientific">Fagus sylvatica</name>
    <name type="common">Beechnut</name>
    <dbReference type="NCBI Taxonomy" id="28930"/>
    <lineage>
        <taxon>Eukaryota</taxon>
        <taxon>Viridiplantae</taxon>
        <taxon>Streptophyta</taxon>
        <taxon>Embryophyta</taxon>
        <taxon>Tracheophyta</taxon>
        <taxon>Spermatophyta</taxon>
        <taxon>Magnoliopsida</taxon>
        <taxon>eudicotyledons</taxon>
        <taxon>Gunneridae</taxon>
        <taxon>Pentapetalae</taxon>
        <taxon>rosids</taxon>
        <taxon>fabids</taxon>
        <taxon>Fagales</taxon>
        <taxon>Fagaceae</taxon>
        <taxon>Fagus</taxon>
    </lineage>
</organism>
<reference evidence="7" key="1">
    <citation type="submission" date="2018-02" db="EMBL/GenBank/DDBJ databases">
        <authorList>
            <person name="Cohen D.B."/>
            <person name="Kent A.D."/>
        </authorList>
    </citation>
    <scope>NUCLEOTIDE SEQUENCE</scope>
</reference>
<dbReference type="InterPro" id="IPR029472">
    <property type="entry name" value="Copia-like_N"/>
</dbReference>
<feature type="compositionally biased region" description="Low complexity" evidence="5">
    <location>
        <begin position="1209"/>
        <end position="1229"/>
    </location>
</feature>
<dbReference type="Pfam" id="PF22936">
    <property type="entry name" value="Pol_BBD"/>
    <property type="match status" value="1"/>
</dbReference>
<dbReference type="InterPro" id="IPR043502">
    <property type="entry name" value="DNA/RNA_pol_sf"/>
</dbReference>
<dbReference type="GO" id="GO:0004190">
    <property type="term" value="F:aspartic-type endopeptidase activity"/>
    <property type="evidence" value="ECO:0007669"/>
    <property type="project" value="UniProtKB-KW"/>
</dbReference>
<protein>
    <recommendedName>
        <fullName evidence="6">Integrase catalytic domain-containing protein</fullName>
    </recommendedName>
</protein>